<dbReference type="Proteomes" id="UP001056756">
    <property type="component" value="Chromosome"/>
</dbReference>
<dbReference type="KEGG" id="plig:NAG76_10580"/>
<dbReference type="InterPro" id="IPR023430">
    <property type="entry name" value="Pept_HybD-like_dom_sf"/>
</dbReference>
<organism evidence="1 2">
    <name type="scientific">Candidatus Pristimantibacillus lignocellulolyticus</name>
    <dbReference type="NCBI Taxonomy" id="2994561"/>
    <lineage>
        <taxon>Bacteria</taxon>
        <taxon>Bacillati</taxon>
        <taxon>Bacillota</taxon>
        <taxon>Bacilli</taxon>
        <taxon>Bacillales</taxon>
        <taxon>Paenibacillaceae</taxon>
        <taxon>Candidatus Pristimantibacillus</taxon>
    </lineage>
</organism>
<reference evidence="1" key="1">
    <citation type="submission" date="2022-05" db="EMBL/GenBank/DDBJ databases">
        <title>Novel bacterial taxa in a minimal lignocellulolytic consortium and its capacity to transform plastics disclosed by genome-resolved metagenomics.</title>
        <authorList>
            <person name="Rodriguez C.A.D."/>
            <person name="Diaz-Garcia L."/>
            <person name="Herrera K."/>
            <person name="Tarazona N.A."/>
            <person name="Sproer C."/>
            <person name="Overmann J."/>
            <person name="Jimenez D.J."/>
        </authorList>
    </citation>
    <scope>NUCLEOTIDE SEQUENCE</scope>
    <source>
        <strain evidence="1">MAG5</strain>
    </source>
</reference>
<sequence length="182" mass="19897">MQQLMEQLLTEPIAIQQSIYTQVLQDLQPIAKKGLQKDDIVFVCIGTDRSTGDAFGPIMGTVLQQLSFPYVIGTLAEPCDAYKVEQALQQLPSHKLVIAIDACLGNEKSVGTFIIKEGSIQPGAATGRRLPPVGHYSIAAVINENGPKAYWKIQNTSLFTVLGMVATLRQAVIETWALDKER</sequence>
<dbReference type="Pfam" id="PF06866">
    <property type="entry name" value="DUF1256"/>
    <property type="match status" value="1"/>
</dbReference>
<proteinExistence type="predicted"/>
<gene>
    <name evidence="1" type="primary">yyaC</name>
    <name evidence="1" type="ORF">NAG76_10580</name>
</gene>
<dbReference type="InterPro" id="IPR009665">
    <property type="entry name" value="YyaC"/>
</dbReference>
<name>A0A9J6ZLS1_9BACL</name>
<dbReference type="EMBL" id="CP097899">
    <property type="protein sequence ID" value="URN96633.1"/>
    <property type="molecule type" value="Genomic_DNA"/>
</dbReference>
<dbReference type="AlphaFoldDB" id="A0A9J6ZLS1"/>
<evidence type="ECO:0000313" key="2">
    <source>
        <dbReference type="Proteomes" id="UP001056756"/>
    </source>
</evidence>
<accession>A0A9J6ZLS1</accession>
<keyword evidence="1" id="KW-0378">Hydrolase</keyword>
<dbReference type="GO" id="GO:0006508">
    <property type="term" value="P:proteolysis"/>
    <property type="evidence" value="ECO:0007669"/>
    <property type="project" value="UniProtKB-KW"/>
</dbReference>
<dbReference type="NCBIfam" id="TIGR02841">
    <property type="entry name" value="spore_YyaC"/>
    <property type="match status" value="1"/>
</dbReference>
<dbReference type="GO" id="GO:0008233">
    <property type="term" value="F:peptidase activity"/>
    <property type="evidence" value="ECO:0007669"/>
    <property type="project" value="UniProtKB-KW"/>
</dbReference>
<evidence type="ECO:0000313" key="1">
    <source>
        <dbReference type="EMBL" id="URN96633.1"/>
    </source>
</evidence>
<keyword evidence="1" id="KW-0645">Protease</keyword>
<protein>
    <submittedName>
        <fullName evidence="1">Spore protease YyaC</fullName>
    </submittedName>
</protein>
<dbReference type="SUPFAM" id="SSF53163">
    <property type="entry name" value="HybD-like"/>
    <property type="match status" value="1"/>
</dbReference>